<dbReference type="PROSITE" id="PS51257">
    <property type="entry name" value="PROKAR_LIPOPROTEIN"/>
    <property type="match status" value="1"/>
</dbReference>
<comment type="caution">
    <text evidence="3">The sequence shown here is derived from an EMBL/GenBank/DDBJ whole genome shotgun (WGS) entry which is preliminary data.</text>
</comment>
<accession>A0A6L7F2S8</accession>
<dbReference type="Proteomes" id="UP000473325">
    <property type="component" value="Unassembled WGS sequence"/>
</dbReference>
<dbReference type="RefSeq" id="WP_160877910.1">
    <property type="nucleotide sequence ID" value="NZ_WUEK01000005.1"/>
</dbReference>
<evidence type="ECO:0000256" key="2">
    <source>
        <dbReference type="SAM" id="SignalP"/>
    </source>
</evidence>
<feature type="signal peptide" evidence="2">
    <location>
        <begin position="1"/>
        <end position="22"/>
    </location>
</feature>
<gene>
    <name evidence="3" type="ORF">GRQ65_10615</name>
</gene>
<reference evidence="3 4" key="1">
    <citation type="submission" date="2019-12" db="EMBL/GenBank/DDBJ databases">
        <authorList>
            <person name="Kun Z."/>
        </authorList>
    </citation>
    <scope>NUCLEOTIDE SEQUENCE [LARGE SCALE GENOMIC DNA]</scope>
    <source>
        <strain evidence="3 4">YIM 123512</strain>
    </source>
</reference>
<evidence type="ECO:0008006" key="5">
    <source>
        <dbReference type="Google" id="ProtNLM"/>
    </source>
</evidence>
<keyword evidence="2" id="KW-0732">Signal</keyword>
<protein>
    <recommendedName>
        <fullName evidence="5">Copper(I)-binding protein</fullName>
    </recommendedName>
</protein>
<feature type="region of interest" description="Disordered" evidence="1">
    <location>
        <begin position="159"/>
        <end position="227"/>
    </location>
</feature>
<feature type="chain" id="PRO_5038532838" description="Copper(I)-binding protein" evidence="2">
    <location>
        <begin position="23"/>
        <end position="227"/>
    </location>
</feature>
<name>A0A6L7F2S8_9ACTN</name>
<organism evidence="3 4">
    <name type="scientific">Nocardioides flavescens</name>
    <dbReference type="NCBI Taxonomy" id="2691959"/>
    <lineage>
        <taxon>Bacteria</taxon>
        <taxon>Bacillati</taxon>
        <taxon>Actinomycetota</taxon>
        <taxon>Actinomycetes</taxon>
        <taxon>Propionibacteriales</taxon>
        <taxon>Nocardioidaceae</taxon>
        <taxon>Nocardioides</taxon>
    </lineage>
</organism>
<sequence>MQSRRSLRLVAGALVLAAPVLSSCGFQKATDKVYIPAAQTNDRSSADIDVLAGSVVAAQPNSGTVIATFVSKTLEDLSLESVAGAGASSDLVIGPVESPIDIPPRGHVNLADDAPGITVQGDFGAGDFLDLAFTFSNGETITFGVPVLFGCQEWEGLDTSVEEEEDSASASPSATPGATPSSSPSASASSDGPEPGEPYNCDSVLEETGDASATPSDAPTLTGEEAE</sequence>
<evidence type="ECO:0000313" key="4">
    <source>
        <dbReference type="Proteomes" id="UP000473325"/>
    </source>
</evidence>
<keyword evidence="4" id="KW-1185">Reference proteome</keyword>
<dbReference type="EMBL" id="WUEK01000005">
    <property type="protein sequence ID" value="MXG90004.1"/>
    <property type="molecule type" value="Genomic_DNA"/>
</dbReference>
<dbReference type="AlphaFoldDB" id="A0A6L7F2S8"/>
<feature type="compositionally biased region" description="Low complexity" evidence="1">
    <location>
        <begin position="168"/>
        <end position="193"/>
    </location>
</feature>
<proteinExistence type="predicted"/>
<evidence type="ECO:0000313" key="3">
    <source>
        <dbReference type="EMBL" id="MXG90004.1"/>
    </source>
</evidence>
<evidence type="ECO:0000256" key="1">
    <source>
        <dbReference type="SAM" id="MobiDB-lite"/>
    </source>
</evidence>